<dbReference type="GO" id="GO:0017004">
    <property type="term" value="P:cytochrome complex assembly"/>
    <property type="evidence" value="ECO:0007669"/>
    <property type="project" value="UniProtKB-KW"/>
</dbReference>
<dbReference type="PANTHER" id="PTHR37531:SF1">
    <property type="entry name" value="HEME EXPORTER PROTEIN D"/>
    <property type="match status" value="1"/>
</dbReference>
<gene>
    <name evidence="13" type="ORF">RZ57_03105</name>
</gene>
<accession>A0AAC8UC25</accession>
<evidence type="ECO:0000256" key="3">
    <source>
        <dbReference type="ARBA" id="ARBA00008741"/>
    </source>
</evidence>
<dbReference type="RefSeq" id="WP_010944742.1">
    <property type="nucleotide sequence ID" value="NZ_CP011218.1"/>
</dbReference>
<evidence type="ECO:0000256" key="4">
    <source>
        <dbReference type="ARBA" id="ARBA00016461"/>
    </source>
</evidence>
<dbReference type="InterPro" id="IPR007078">
    <property type="entry name" value="Haem_export_protD_CcmD"/>
</dbReference>
<comment type="function">
    <text evidence="1 12">Required for the export of heme to the periplasm for the biogenesis of c-type cytochromes.</text>
</comment>
<evidence type="ECO:0000256" key="5">
    <source>
        <dbReference type="ARBA" id="ARBA00022448"/>
    </source>
</evidence>
<dbReference type="GO" id="GO:0015886">
    <property type="term" value="P:heme transport"/>
    <property type="evidence" value="ECO:0007669"/>
    <property type="project" value="InterPro"/>
</dbReference>
<dbReference type="AlphaFoldDB" id="A0AAC8UC25"/>
<keyword evidence="6 12" id="KW-1003">Cell membrane</keyword>
<evidence type="ECO:0000256" key="9">
    <source>
        <dbReference type="ARBA" id="ARBA00022748"/>
    </source>
</evidence>
<evidence type="ECO:0000256" key="10">
    <source>
        <dbReference type="ARBA" id="ARBA00022989"/>
    </source>
</evidence>
<keyword evidence="7 12" id="KW-0997">Cell inner membrane</keyword>
<dbReference type="PANTHER" id="PTHR37531">
    <property type="entry name" value="HEME EXPORTER PROTEIN D"/>
    <property type="match status" value="1"/>
</dbReference>
<evidence type="ECO:0000313" key="14">
    <source>
        <dbReference type="Proteomes" id="UP000060132"/>
    </source>
</evidence>
<evidence type="ECO:0000256" key="8">
    <source>
        <dbReference type="ARBA" id="ARBA00022692"/>
    </source>
</evidence>
<reference evidence="13 14" key="1">
    <citation type="journal article" date="2015" name="PLoS Negl. Trop. Dis.">
        <title>Haemophilus ducreyi Cutaneous Ulcer Strains Are Nearly Identical to Class I Genital Ulcer Strains.</title>
        <authorList>
            <person name="Gangaiah D."/>
            <person name="Webb K.M."/>
            <person name="Humphreys T.L."/>
            <person name="Fortney K.R."/>
            <person name="Toh E."/>
            <person name="Tai A."/>
            <person name="Katz S.S."/>
            <person name="Pillay A."/>
            <person name="Chen C.Y."/>
            <person name="Roberts S.A."/>
            <person name="Munson R.S.Jr."/>
            <person name="Spinola S.M."/>
        </authorList>
    </citation>
    <scope>NUCLEOTIDE SEQUENCE [LARGE SCALE GENOMIC DNA]</scope>
    <source>
        <strain evidence="14">CLU2</strain>
    </source>
</reference>
<sequence length="67" mass="7847">MQFQFESIADFFAMGNYYFYVWLSYGLAFLAVGGLIWLSYREQKTVLRIVKKNLTTRNAIKAKIAIK</sequence>
<name>A0AAC8UC25_HAEDC</name>
<evidence type="ECO:0000256" key="6">
    <source>
        <dbReference type="ARBA" id="ARBA00022475"/>
    </source>
</evidence>
<dbReference type="InterPro" id="IPR052075">
    <property type="entry name" value="Heme_exporter_D"/>
</dbReference>
<evidence type="ECO:0000256" key="12">
    <source>
        <dbReference type="RuleBase" id="RU363101"/>
    </source>
</evidence>
<evidence type="ECO:0000256" key="11">
    <source>
        <dbReference type="ARBA" id="ARBA00023136"/>
    </source>
</evidence>
<keyword evidence="10 12" id="KW-1133">Transmembrane helix</keyword>
<dbReference type="GO" id="GO:0005886">
    <property type="term" value="C:plasma membrane"/>
    <property type="evidence" value="ECO:0007669"/>
    <property type="project" value="UniProtKB-SubCell"/>
</dbReference>
<feature type="transmembrane region" description="Helical" evidence="12">
    <location>
        <begin position="17"/>
        <end position="38"/>
    </location>
</feature>
<organism evidence="13 14">
    <name type="scientific">Haemophilus ducreyi</name>
    <dbReference type="NCBI Taxonomy" id="730"/>
    <lineage>
        <taxon>Bacteria</taxon>
        <taxon>Pseudomonadati</taxon>
        <taxon>Pseudomonadota</taxon>
        <taxon>Gammaproteobacteria</taxon>
        <taxon>Pasteurellales</taxon>
        <taxon>Pasteurellaceae</taxon>
        <taxon>Haemophilus</taxon>
    </lineage>
</organism>
<dbReference type="EMBL" id="CP011219">
    <property type="protein sequence ID" value="AKO32193.1"/>
    <property type="molecule type" value="Genomic_DNA"/>
</dbReference>
<protein>
    <recommendedName>
        <fullName evidence="4 12">Heme exporter protein D</fullName>
    </recommendedName>
</protein>
<comment type="subcellular location">
    <subcellularLocation>
        <location evidence="2 12">Cell inner membrane</location>
        <topology evidence="2 12">Single-pass membrane protein</topology>
    </subcellularLocation>
</comment>
<keyword evidence="8 12" id="KW-0812">Transmembrane</keyword>
<dbReference type="NCBIfam" id="TIGR03141">
    <property type="entry name" value="cytochro_ccmD"/>
    <property type="match status" value="1"/>
</dbReference>
<dbReference type="OMA" id="GYVWSAF"/>
<evidence type="ECO:0000256" key="1">
    <source>
        <dbReference type="ARBA" id="ARBA00002442"/>
    </source>
</evidence>
<dbReference type="Proteomes" id="UP000060132">
    <property type="component" value="Chromosome"/>
</dbReference>
<comment type="similarity">
    <text evidence="3 12">Belongs to the CcmD/CycX/HelD family.</text>
</comment>
<keyword evidence="9 12" id="KW-0201">Cytochrome c-type biogenesis</keyword>
<evidence type="ECO:0000256" key="2">
    <source>
        <dbReference type="ARBA" id="ARBA00004377"/>
    </source>
</evidence>
<proteinExistence type="inferred from homology"/>
<evidence type="ECO:0000313" key="13">
    <source>
        <dbReference type="EMBL" id="AKO32193.1"/>
    </source>
</evidence>
<keyword evidence="11 12" id="KW-0472">Membrane</keyword>
<keyword evidence="5 12" id="KW-0813">Transport</keyword>
<evidence type="ECO:0000256" key="7">
    <source>
        <dbReference type="ARBA" id="ARBA00022519"/>
    </source>
</evidence>
<dbReference type="GO" id="GO:1903607">
    <property type="term" value="P:cytochrome c biosynthetic process"/>
    <property type="evidence" value="ECO:0007669"/>
    <property type="project" value="TreeGrafter"/>
</dbReference>
<dbReference type="Pfam" id="PF04995">
    <property type="entry name" value="CcmD"/>
    <property type="match status" value="1"/>
</dbReference>